<evidence type="ECO:0000256" key="1">
    <source>
        <dbReference type="SAM" id="Phobius"/>
    </source>
</evidence>
<dbReference type="Proteomes" id="UP000887116">
    <property type="component" value="Unassembled WGS sequence"/>
</dbReference>
<gene>
    <name evidence="2" type="primary">AVEN_213416_1</name>
    <name evidence="2" type="ORF">TNCT_315681</name>
</gene>
<feature type="transmembrane region" description="Helical" evidence="1">
    <location>
        <begin position="178"/>
        <end position="203"/>
    </location>
</feature>
<feature type="transmembrane region" description="Helical" evidence="1">
    <location>
        <begin position="31"/>
        <end position="49"/>
    </location>
</feature>
<sequence length="275" mass="31277">MLWHSLRRKKNLLGMFERLCPAADSKRTNKMVLTTLSFPFIFPIIIILLCDRTKTSSFYAYGYELRSFTLQVSVIYIKIFLLFLAHITFPSLVAILFCNLCLRCSSCFNRLTRKVLQYSPVEFGSAEQIDILRLKANVDDNLEKLQDIFSLPSFFVILSNFFTCCSVLGIILTGDSSMITIVTVVFVGLPNLVSLIVILWIAGGLPVEQNKLKDAFGKRAHSRFLTVLSHEELHFKREILDKTAFVLNGCNIFSYTRNSILAVIGTLLTYTLLIF</sequence>
<feature type="transmembrane region" description="Helical" evidence="1">
    <location>
        <begin position="154"/>
        <end position="172"/>
    </location>
</feature>
<evidence type="ECO:0000313" key="3">
    <source>
        <dbReference type="Proteomes" id="UP000887116"/>
    </source>
</evidence>
<keyword evidence="3" id="KW-1185">Reference proteome</keyword>
<organism evidence="2 3">
    <name type="scientific">Trichonephila clavata</name>
    <name type="common">Joro spider</name>
    <name type="synonym">Nephila clavata</name>
    <dbReference type="NCBI Taxonomy" id="2740835"/>
    <lineage>
        <taxon>Eukaryota</taxon>
        <taxon>Metazoa</taxon>
        <taxon>Ecdysozoa</taxon>
        <taxon>Arthropoda</taxon>
        <taxon>Chelicerata</taxon>
        <taxon>Arachnida</taxon>
        <taxon>Araneae</taxon>
        <taxon>Araneomorphae</taxon>
        <taxon>Entelegynae</taxon>
        <taxon>Araneoidea</taxon>
        <taxon>Nephilidae</taxon>
        <taxon>Trichonephila</taxon>
    </lineage>
</organism>
<proteinExistence type="predicted"/>
<reference evidence="2" key="1">
    <citation type="submission" date="2020-07" db="EMBL/GenBank/DDBJ databases">
        <title>Multicomponent nature underlies the extraordinary mechanical properties of spider dragline silk.</title>
        <authorList>
            <person name="Kono N."/>
            <person name="Nakamura H."/>
            <person name="Mori M."/>
            <person name="Yoshida Y."/>
            <person name="Ohtoshi R."/>
            <person name="Malay A.D."/>
            <person name="Moran D.A.P."/>
            <person name="Tomita M."/>
            <person name="Numata K."/>
            <person name="Arakawa K."/>
        </authorList>
    </citation>
    <scope>NUCLEOTIDE SEQUENCE</scope>
</reference>
<keyword evidence="1" id="KW-0472">Membrane</keyword>
<name>A0A8X6FCL3_TRICU</name>
<keyword evidence="1" id="KW-0812">Transmembrane</keyword>
<evidence type="ECO:0000313" key="2">
    <source>
        <dbReference type="EMBL" id="GFQ76462.1"/>
    </source>
</evidence>
<accession>A0A8X6FCL3</accession>
<keyword evidence="1" id="KW-1133">Transmembrane helix</keyword>
<protein>
    <submittedName>
        <fullName evidence="2">Uncharacterized protein</fullName>
    </submittedName>
</protein>
<dbReference type="EMBL" id="BMAO01021654">
    <property type="protein sequence ID" value="GFQ76462.1"/>
    <property type="molecule type" value="Genomic_DNA"/>
</dbReference>
<feature type="transmembrane region" description="Helical" evidence="1">
    <location>
        <begin position="75"/>
        <end position="102"/>
    </location>
</feature>
<dbReference type="AlphaFoldDB" id="A0A8X6FCL3"/>
<comment type="caution">
    <text evidence="2">The sequence shown here is derived from an EMBL/GenBank/DDBJ whole genome shotgun (WGS) entry which is preliminary data.</text>
</comment>